<dbReference type="SUPFAM" id="SSF57667">
    <property type="entry name" value="beta-beta-alpha zinc fingers"/>
    <property type="match status" value="7"/>
</dbReference>
<dbReference type="SMART" id="SM00868">
    <property type="entry name" value="zf-AD"/>
    <property type="match status" value="1"/>
</dbReference>
<protein>
    <submittedName>
        <fullName evidence="12">Uncharacterized protein</fullName>
    </submittedName>
</protein>
<evidence type="ECO:0000256" key="6">
    <source>
        <dbReference type="ARBA" id="ARBA00023242"/>
    </source>
</evidence>
<feature type="domain" description="C2H2-type" evidence="10">
    <location>
        <begin position="709"/>
        <end position="736"/>
    </location>
</feature>
<keyword evidence="4 7" id="KW-0863">Zinc-finger</keyword>
<feature type="binding site" evidence="8">
    <location>
        <position position="64"/>
    </location>
    <ligand>
        <name>Zn(2+)</name>
        <dbReference type="ChEBI" id="CHEBI:29105"/>
    </ligand>
</feature>
<dbReference type="InterPro" id="IPR036236">
    <property type="entry name" value="Znf_C2H2_sf"/>
</dbReference>
<feature type="domain" description="C2H2-type" evidence="10">
    <location>
        <begin position="265"/>
        <end position="292"/>
    </location>
</feature>
<feature type="domain" description="ZAD" evidence="11">
    <location>
        <begin position="10"/>
        <end position="88"/>
    </location>
</feature>
<dbReference type="EMBL" id="OV651825">
    <property type="protein sequence ID" value="CAH1102620.1"/>
    <property type="molecule type" value="Genomic_DNA"/>
</dbReference>
<proteinExistence type="predicted"/>
<keyword evidence="5 8" id="KW-0862">Zinc</keyword>
<dbReference type="SMART" id="SM00355">
    <property type="entry name" value="ZnF_C2H2"/>
    <property type="match status" value="13"/>
</dbReference>
<keyword evidence="6" id="KW-0539">Nucleus</keyword>
<name>A0A9P0GAA5_9CUCU</name>
<feature type="domain" description="C2H2-type" evidence="10">
    <location>
        <begin position="534"/>
        <end position="562"/>
    </location>
</feature>
<feature type="compositionally biased region" description="Basic and acidic residues" evidence="9">
    <location>
        <begin position="513"/>
        <end position="526"/>
    </location>
</feature>
<feature type="compositionally biased region" description="Basic residues" evidence="9">
    <location>
        <begin position="492"/>
        <end position="512"/>
    </location>
</feature>
<dbReference type="FunFam" id="3.30.160.60:FF:000446">
    <property type="entry name" value="Zinc finger protein"/>
    <property type="match status" value="1"/>
</dbReference>
<dbReference type="FunFam" id="3.30.160.60:FF:000100">
    <property type="entry name" value="Zinc finger 45-like"/>
    <property type="match status" value="1"/>
</dbReference>
<evidence type="ECO:0000259" key="10">
    <source>
        <dbReference type="PROSITE" id="PS50157"/>
    </source>
</evidence>
<dbReference type="InterPro" id="IPR013087">
    <property type="entry name" value="Znf_C2H2_type"/>
</dbReference>
<keyword evidence="13" id="KW-1185">Reference proteome</keyword>
<feature type="binding site" evidence="8">
    <location>
        <position position="15"/>
    </location>
    <ligand>
        <name>Zn(2+)</name>
        <dbReference type="ChEBI" id="CHEBI:29105"/>
    </ligand>
</feature>
<feature type="compositionally biased region" description="Basic and acidic residues" evidence="9">
    <location>
        <begin position="421"/>
        <end position="442"/>
    </location>
</feature>
<dbReference type="Gene3D" id="3.30.160.60">
    <property type="entry name" value="Classic Zinc Finger"/>
    <property type="match status" value="10"/>
</dbReference>
<evidence type="ECO:0000259" key="11">
    <source>
        <dbReference type="PROSITE" id="PS51915"/>
    </source>
</evidence>
<feature type="domain" description="C2H2-type" evidence="10">
    <location>
        <begin position="154"/>
        <end position="181"/>
    </location>
</feature>
<feature type="binding site" evidence="8">
    <location>
        <position position="61"/>
    </location>
    <ligand>
        <name>Zn(2+)</name>
        <dbReference type="ChEBI" id="CHEBI:29105"/>
    </ligand>
</feature>
<dbReference type="Pfam" id="PF00096">
    <property type="entry name" value="zf-C2H2"/>
    <property type="match status" value="6"/>
</dbReference>
<dbReference type="PROSITE" id="PS00028">
    <property type="entry name" value="ZINC_FINGER_C2H2_1"/>
    <property type="match status" value="12"/>
</dbReference>
<dbReference type="AlphaFoldDB" id="A0A9P0GAA5"/>
<dbReference type="Proteomes" id="UP001153636">
    <property type="component" value="Chromosome 13"/>
</dbReference>
<organism evidence="12 13">
    <name type="scientific">Psylliodes chrysocephalus</name>
    <dbReference type="NCBI Taxonomy" id="3402493"/>
    <lineage>
        <taxon>Eukaryota</taxon>
        <taxon>Metazoa</taxon>
        <taxon>Ecdysozoa</taxon>
        <taxon>Arthropoda</taxon>
        <taxon>Hexapoda</taxon>
        <taxon>Insecta</taxon>
        <taxon>Pterygota</taxon>
        <taxon>Neoptera</taxon>
        <taxon>Endopterygota</taxon>
        <taxon>Coleoptera</taxon>
        <taxon>Polyphaga</taxon>
        <taxon>Cucujiformia</taxon>
        <taxon>Chrysomeloidea</taxon>
        <taxon>Chrysomelidae</taxon>
        <taxon>Galerucinae</taxon>
        <taxon>Alticini</taxon>
        <taxon>Psylliodes</taxon>
    </lineage>
</organism>
<accession>A0A9P0GAA5</accession>
<feature type="domain" description="C2H2-type" evidence="10">
    <location>
        <begin position="681"/>
        <end position="708"/>
    </location>
</feature>
<evidence type="ECO:0000313" key="12">
    <source>
        <dbReference type="EMBL" id="CAH1102620.1"/>
    </source>
</evidence>
<dbReference type="GO" id="GO:0005634">
    <property type="term" value="C:nucleus"/>
    <property type="evidence" value="ECO:0007669"/>
    <property type="project" value="UniProtKB-SubCell"/>
</dbReference>
<dbReference type="PANTHER" id="PTHR24394:SF29">
    <property type="entry name" value="MYONEURIN"/>
    <property type="match status" value="1"/>
</dbReference>
<dbReference type="PROSITE" id="PS51915">
    <property type="entry name" value="ZAD"/>
    <property type="match status" value="1"/>
</dbReference>
<dbReference type="OrthoDB" id="654211at2759"/>
<dbReference type="Gene3D" id="3.40.1800.20">
    <property type="match status" value="1"/>
</dbReference>
<dbReference type="FunFam" id="3.30.160.60:FF:000478">
    <property type="entry name" value="Zinc finger protein 133"/>
    <property type="match status" value="1"/>
</dbReference>
<evidence type="ECO:0000313" key="13">
    <source>
        <dbReference type="Proteomes" id="UP001153636"/>
    </source>
</evidence>
<feature type="domain" description="C2H2-type" evidence="10">
    <location>
        <begin position="237"/>
        <end position="255"/>
    </location>
</feature>
<feature type="region of interest" description="Disordered" evidence="9">
    <location>
        <begin position="349"/>
        <end position="526"/>
    </location>
</feature>
<dbReference type="GO" id="GO:1990837">
    <property type="term" value="F:sequence-specific double-stranded DNA binding"/>
    <property type="evidence" value="ECO:0007669"/>
    <property type="project" value="UniProtKB-ARBA"/>
</dbReference>
<feature type="domain" description="C2H2-type" evidence="10">
    <location>
        <begin position="181"/>
        <end position="208"/>
    </location>
</feature>
<keyword evidence="2 8" id="KW-0479">Metal-binding</keyword>
<dbReference type="Pfam" id="PF13912">
    <property type="entry name" value="zf-C2H2_6"/>
    <property type="match status" value="1"/>
</dbReference>
<evidence type="ECO:0000256" key="5">
    <source>
        <dbReference type="ARBA" id="ARBA00022833"/>
    </source>
</evidence>
<dbReference type="GO" id="GO:0008270">
    <property type="term" value="F:zinc ion binding"/>
    <property type="evidence" value="ECO:0007669"/>
    <property type="project" value="UniProtKB-UniRule"/>
</dbReference>
<dbReference type="InterPro" id="IPR012934">
    <property type="entry name" value="Znf_AD"/>
</dbReference>
<reference evidence="12" key="1">
    <citation type="submission" date="2022-01" db="EMBL/GenBank/DDBJ databases">
        <authorList>
            <person name="King R."/>
        </authorList>
    </citation>
    <scope>NUCLEOTIDE SEQUENCE</scope>
</reference>
<dbReference type="PROSITE" id="PS50157">
    <property type="entry name" value="ZINC_FINGER_C2H2_2"/>
    <property type="match status" value="13"/>
</dbReference>
<feature type="domain" description="C2H2-type" evidence="10">
    <location>
        <begin position="596"/>
        <end position="623"/>
    </location>
</feature>
<feature type="compositionally biased region" description="Basic and acidic residues" evidence="9">
    <location>
        <begin position="459"/>
        <end position="468"/>
    </location>
</feature>
<dbReference type="FunFam" id="3.30.160.60:FF:001119">
    <property type="entry name" value="zinc finger protein 408"/>
    <property type="match status" value="1"/>
</dbReference>
<dbReference type="GO" id="GO:0000981">
    <property type="term" value="F:DNA-binding transcription factor activity, RNA polymerase II-specific"/>
    <property type="evidence" value="ECO:0007669"/>
    <property type="project" value="TreeGrafter"/>
</dbReference>
<feature type="domain" description="C2H2-type" evidence="10">
    <location>
        <begin position="209"/>
        <end position="236"/>
    </location>
</feature>
<evidence type="ECO:0000256" key="8">
    <source>
        <dbReference type="PROSITE-ProRule" id="PRU01263"/>
    </source>
</evidence>
<gene>
    <name evidence="12" type="ORF">PSYICH_LOCUS3767</name>
</gene>
<feature type="domain" description="C2H2-type" evidence="10">
    <location>
        <begin position="625"/>
        <end position="652"/>
    </location>
</feature>
<evidence type="ECO:0000256" key="3">
    <source>
        <dbReference type="ARBA" id="ARBA00022737"/>
    </source>
</evidence>
<evidence type="ECO:0000256" key="2">
    <source>
        <dbReference type="ARBA" id="ARBA00022723"/>
    </source>
</evidence>
<comment type="subcellular location">
    <subcellularLocation>
        <location evidence="1">Nucleus</location>
    </subcellularLocation>
</comment>
<dbReference type="SUPFAM" id="SSF57716">
    <property type="entry name" value="Glucocorticoid receptor-like (DNA-binding domain)"/>
    <property type="match status" value="1"/>
</dbReference>
<evidence type="ECO:0000256" key="9">
    <source>
        <dbReference type="SAM" id="MobiDB-lite"/>
    </source>
</evidence>
<feature type="compositionally biased region" description="Acidic residues" evidence="9">
    <location>
        <begin position="380"/>
        <end position="403"/>
    </location>
</feature>
<feature type="domain" description="C2H2-type" evidence="10">
    <location>
        <begin position="736"/>
        <end position="759"/>
    </location>
</feature>
<dbReference type="FunFam" id="3.30.160.60:FF:000303">
    <property type="entry name" value="Zinc finger protein 41"/>
    <property type="match status" value="1"/>
</dbReference>
<evidence type="ECO:0000256" key="7">
    <source>
        <dbReference type="PROSITE-ProRule" id="PRU00042"/>
    </source>
</evidence>
<feature type="binding site" evidence="8">
    <location>
        <position position="12"/>
    </location>
    <ligand>
        <name>Zn(2+)</name>
        <dbReference type="ChEBI" id="CHEBI:29105"/>
    </ligand>
</feature>
<dbReference type="Pfam" id="PF07776">
    <property type="entry name" value="zf-AD"/>
    <property type="match status" value="1"/>
</dbReference>
<feature type="compositionally biased region" description="Acidic residues" evidence="9">
    <location>
        <begin position="443"/>
        <end position="458"/>
    </location>
</feature>
<sequence>MELETVNLNRICRTCKCVSPHMRSLFEGYENPHQSPRIDEMLMACASIQVICGDGLPTLICQICIEQLKNAYIFKRQAEKVDIGLREYAKNLKVNEIKQELQNSEFMESLNTLDSILNEQSVTKDTVSTGEVVPSAPKFETDYIQFMDNNQMLLTCRECAKMFTTLEGLRCHKRIHTGGMYKCKQCDKEYTRLNHLQRHEQSHNRRKVHVCRICSKTLTRMEHLKRHLVTHLREKPFSCKTCNRGFNRIEHLHNHAPRCKGDTVYPCDICNKAFNREDSLEVHKKMHDNQAPKLPTIENLDNIEDHYYQIDQDNTTVDFSDHSDVDDCFEPQVEVTETEDDKLKVVAEISNQDQDPEEESLHSDGDLDNDDTGSIAGGDIDNDSDLDDIDKDIDDNEPESSEELENKQLPIGHEITDEEKPDVKVEGPKLQDQEDEYLKDVIAEVEADESFSEDDDSDKDSADSDYMPKKTIVKVKRGRGRPRKNPDEPPKIKKLKISKTPGKRGRKPGSKNKVKEPGEISVKRERDDDDYGEFPCPICNEMFHSILKLDKHARMKHEGEKMIGEKKYECPLCHKFFTTEKYRDVHVAGHNGTKEYSCKVCEKTFLSKSHLTEHMKFHNEHSKKFLCSECGQRFIRNDYLVIHMRRHRGEKPFKCKYCGKGFPRTTDLTVHERYHTGEKTHLCTICGRGFGRAYNLTVHMRTHTGEKPYQCTYCDAAFAQGNDLKAHVRRHTGERFQCELCTESFLMGYLLTQHKRTVHGLNVVSNIRRLQPVHKQENPDEPPPITIPLPKPVIPDNVMFNALHANALHANALHANALHANALHAQLAVAQLHLARD</sequence>
<feature type="domain" description="C2H2-type" evidence="10">
    <location>
        <begin position="568"/>
        <end position="595"/>
    </location>
</feature>
<keyword evidence="3" id="KW-0677">Repeat</keyword>
<evidence type="ECO:0000256" key="1">
    <source>
        <dbReference type="ARBA" id="ARBA00004123"/>
    </source>
</evidence>
<feature type="domain" description="C2H2-type" evidence="10">
    <location>
        <begin position="653"/>
        <end position="680"/>
    </location>
</feature>
<dbReference type="PANTHER" id="PTHR24394">
    <property type="entry name" value="ZINC FINGER PROTEIN"/>
    <property type="match status" value="1"/>
</dbReference>
<evidence type="ECO:0000256" key="4">
    <source>
        <dbReference type="ARBA" id="ARBA00022771"/>
    </source>
</evidence>
<feature type="compositionally biased region" description="Basic residues" evidence="9">
    <location>
        <begin position="471"/>
        <end position="483"/>
    </location>
</feature>